<evidence type="ECO:0000256" key="2">
    <source>
        <dbReference type="RuleBase" id="RU000363"/>
    </source>
</evidence>
<dbReference type="AlphaFoldDB" id="A0A1H7HJ23"/>
<evidence type="ECO:0000313" key="5">
    <source>
        <dbReference type="Proteomes" id="UP000198677"/>
    </source>
</evidence>
<dbReference type="SUPFAM" id="SSF51735">
    <property type="entry name" value="NAD(P)-binding Rossmann-fold domains"/>
    <property type="match status" value="1"/>
</dbReference>
<dbReference type="GO" id="GO:0016491">
    <property type="term" value="F:oxidoreductase activity"/>
    <property type="evidence" value="ECO:0007669"/>
    <property type="project" value="UniProtKB-KW"/>
</dbReference>
<evidence type="ECO:0000256" key="3">
    <source>
        <dbReference type="SAM" id="MobiDB-lite"/>
    </source>
</evidence>
<dbReference type="PRINTS" id="PR00081">
    <property type="entry name" value="GDHRDH"/>
</dbReference>
<dbReference type="PANTHER" id="PTHR43157">
    <property type="entry name" value="PHOSPHATIDYLINOSITOL-GLYCAN BIOSYNTHESIS CLASS F PROTEIN-RELATED"/>
    <property type="match status" value="1"/>
</dbReference>
<gene>
    <name evidence="4" type="ORF">SAMN05444583_102103</name>
</gene>
<name>A0A1H7HJ23_9NOCA</name>
<dbReference type="PRINTS" id="PR00080">
    <property type="entry name" value="SDRFAMILY"/>
</dbReference>
<dbReference type="EMBL" id="FOAW01000002">
    <property type="protein sequence ID" value="SEK48920.1"/>
    <property type="molecule type" value="Genomic_DNA"/>
</dbReference>
<dbReference type="OrthoDB" id="4577644at2"/>
<dbReference type="NCBIfam" id="NF004846">
    <property type="entry name" value="PRK06197.1"/>
    <property type="match status" value="1"/>
</dbReference>
<dbReference type="Pfam" id="PF00106">
    <property type="entry name" value="adh_short"/>
    <property type="match status" value="1"/>
</dbReference>
<keyword evidence="5" id="KW-1185">Reference proteome</keyword>
<comment type="similarity">
    <text evidence="2">Belongs to the short-chain dehydrogenases/reductases (SDR) family.</text>
</comment>
<reference evidence="5" key="1">
    <citation type="submission" date="2016-10" db="EMBL/GenBank/DDBJ databases">
        <authorList>
            <person name="Varghese N."/>
            <person name="Submissions S."/>
        </authorList>
    </citation>
    <scope>NUCLEOTIDE SEQUENCE [LARGE SCALE GENOMIC DNA]</scope>
    <source>
        <strain evidence="5">DSM 44675</strain>
    </source>
</reference>
<feature type="region of interest" description="Disordered" evidence="3">
    <location>
        <begin position="1"/>
        <end position="23"/>
    </location>
</feature>
<dbReference type="InterPro" id="IPR002347">
    <property type="entry name" value="SDR_fam"/>
</dbReference>
<proteinExistence type="inferred from homology"/>
<evidence type="ECO:0000256" key="1">
    <source>
        <dbReference type="ARBA" id="ARBA00023002"/>
    </source>
</evidence>
<protein>
    <submittedName>
        <fullName evidence="4">NAD(P)-dependent dehydrogenase, short-chain alcohol dehydrogenase family</fullName>
    </submittedName>
</protein>
<keyword evidence="1" id="KW-0560">Oxidoreductase</keyword>
<dbReference type="Gene3D" id="3.40.50.720">
    <property type="entry name" value="NAD(P)-binding Rossmann-like Domain"/>
    <property type="match status" value="1"/>
</dbReference>
<dbReference type="PANTHER" id="PTHR43157:SF54">
    <property type="entry name" value="RETINOL DEHYDROGENASE 12-LIKE ISOFORM X1-RELATED"/>
    <property type="match status" value="1"/>
</dbReference>
<accession>A0A1H7HJ23</accession>
<dbReference type="InterPro" id="IPR036291">
    <property type="entry name" value="NAD(P)-bd_dom_sf"/>
</dbReference>
<organism evidence="4 5">
    <name type="scientific">Rhodococcus maanshanensis</name>
    <dbReference type="NCBI Taxonomy" id="183556"/>
    <lineage>
        <taxon>Bacteria</taxon>
        <taxon>Bacillati</taxon>
        <taxon>Actinomycetota</taxon>
        <taxon>Actinomycetes</taxon>
        <taxon>Mycobacteriales</taxon>
        <taxon>Nocardiaceae</taxon>
        <taxon>Rhodococcus</taxon>
    </lineage>
</organism>
<dbReference type="Proteomes" id="UP000198677">
    <property type="component" value="Unassembled WGS sequence"/>
</dbReference>
<sequence length="343" mass="35976">MPASEPPASRRPDPGPVIEAGRAARRPLAEPRFRVADLPDQRGRTIMVTGANNGLGLQAVTALAGAGARVVLACRDLERAASALESVRAAGRAAGSTAEHVLVRLDLADLASVRAAAAETAAAVDSVDVLINNAGVMAIPKSTTADGFETQFGTNHLGHFALTDAMLPLLLRAPAPRVVTLASIAHYGGTIDLEDPNFERRPYERMAAYRQSKLANLIFSAELARRAAAAGSPLISIGAHPGVAATNLFDAMLPPIPGLASLTRLGMRIVVNSEADGALSQLYGATMPDVDNGDYLGPEQLRGMRGPVTRCGRNESARDPKLARELWELSVEMTGADFAALRP</sequence>
<dbReference type="RefSeq" id="WP_083576559.1">
    <property type="nucleotide sequence ID" value="NZ_FOAW01000002.1"/>
</dbReference>
<evidence type="ECO:0000313" key="4">
    <source>
        <dbReference type="EMBL" id="SEK48920.1"/>
    </source>
</evidence>